<evidence type="ECO:0000259" key="6">
    <source>
        <dbReference type="PROSITE" id="PS50023"/>
    </source>
</evidence>
<feature type="compositionally biased region" description="Polar residues" evidence="5">
    <location>
        <begin position="201"/>
        <end position="212"/>
    </location>
</feature>
<feature type="region of interest" description="Disordered" evidence="5">
    <location>
        <begin position="1"/>
        <end position="44"/>
    </location>
</feature>
<evidence type="ECO:0000256" key="4">
    <source>
        <dbReference type="PROSITE-ProRule" id="PRU00125"/>
    </source>
</evidence>
<dbReference type="PROSITE" id="PS50023">
    <property type="entry name" value="LIM_DOMAIN_2"/>
    <property type="match status" value="1"/>
</dbReference>
<evidence type="ECO:0000256" key="1">
    <source>
        <dbReference type="ARBA" id="ARBA00022723"/>
    </source>
</evidence>
<evidence type="ECO:0000313" key="7">
    <source>
        <dbReference type="EMBL" id="THD27437.1"/>
    </source>
</evidence>
<feature type="region of interest" description="Disordered" evidence="5">
    <location>
        <begin position="198"/>
        <end position="224"/>
    </location>
</feature>
<dbReference type="SMART" id="SM00132">
    <property type="entry name" value="LIM"/>
    <property type="match status" value="1"/>
</dbReference>
<dbReference type="Pfam" id="PF00412">
    <property type="entry name" value="LIM"/>
    <property type="match status" value="1"/>
</dbReference>
<feature type="region of interest" description="Disordered" evidence="5">
    <location>
        <begin position="459"/>
        <end position="484"/>
    </location>
</feature>
<protein>
    <recommendedName>
        <fullName evidence="6">LIM zinc-binding domain-containing protein</fullName>
    </recommendedName>
</protein>
<feature type="domain" description="LIM zinc-binding" evidence="6">
    <location>
        <begin position="273"/>
        <end position="333"/>
    </location>
</feature>
<organism evidence="7 8">
    <name type="scientific">Fasciola hepatica</name>
    <name type="common">Liver fluke</name>
    <dbReference type="NCBI Taxonomy" id="6192"/>
    <lineage>
        <taxon>Eukaryota</taxon>
        <taxon>Metazoa</taxon>
        <taxon>Spiralia</taxon>
        <taxon>Lophotrochozoa</taxon>
        <taxon>Platyhelminthes</taxon>
        <taxon>Trematoda</taxon>
        <taxon>Digenea</taxon>
        <taxon>Plagiorchiida</taxon>
        <taxon>Echinostomata</taxon>
        <taxon>Echinostomatoidea</taxon>
        <taxon>Fasciolidae</taxon>
        <taxon>Fasciola</taxon>
    </lineage>
</organism>
<keyword evidence="8" id="KW-1185">Reference proteome</keyword>
<evidence type="ECO:0000256" key="2">
    <source>
        <dbReference type="ARBA" id="ARBA00022833"/>
    </source>
</evidence>
<dbReference type="EMBL" id="JXXN02000424">
    <property type="protein sequence ID" value="THD27437.1"/>
    <property type="molecule type" value="Genomic_DNA"/>
</dbReference>
<reference evidence="7" key="1">
    <citation type="submission" date="2019-03" db="EMBL/GenBank/DDBJ databases">
        <title>Improved annotation for the trematode Fasciola hepatica.</title>
        <authorList>
            <person name="Choi Y.-J."/>
            <person name="Martin J."/>
            <person name="Mitreva M."/>
        </authorList>
    </citation>
    <scope>NUCLEOTIDE SEQUENCE [LARGE SCALE GENOMIC DNA]</scope>
</reference>
<evidence type="ECO:0000313" key="8">
    <source>
        <dbReference type="Proteomes" id="UP000230066"/>
    </source>
</evidence>
<accession>A0A4E0RYL6</accession>
<comment type="caution">
    <text evidence="7">The sequence shown here is derived from an EMBL/GenBank/DDBJ whole genome shotgun (WGS) entry which is preliminary data.</text>
</comment>
<name>A0A4E0RYL6_FASHE</name>
<dbReference type="AlphaFoldDB" id="A0A4E0RYL6"/>
<keyword evidence="3 4" id="KW-0440">LIM domain</keyword>
<dbReference type="GO" id="GO:0046872">
    <property type="term" value="F:metal ion binding"/>
    <property type="evidence" value="ECO:0007669"/>
    <property type="project" value="UniProtKB-KW"/>
</dbReference>
<dbReference type="PROSITE" id="PS00478">
    <property type="entry name" value="LIM_DOMAIN_1"/>
    <property type="match status" value="1"/>
</dbReference>
<evidence type="ECO:0000256" key="3">
    <source>
        <dbReference type="ARBA" id="ARBA00023038"/>
    </source>
</evidence>
<keyword evidence="1 4" id="KW-0479">Metal-binding</keyword>
<gene>
    <name evidence="7" type="ORF">D915_001712</name>
</gene>
<dbReference type="Gene3D" id="2.10.110.10">
    <property type="entry name" value="Cysteine Rich Protein"/>
    <property type="match status" value="1"/>
</dbReference>
<sequence length="500" mass="55614">MEIEREKEQIRETNEVRKSMLDASGDHDETEAEQKNDRLECTRTPDRIIRKPNIEVKELTLGSRDRMSMVMEEDEDSFDLNNTTSAEEFDAILVRNSVVTEDDSMDICSMGLVAEDLFNDRRRSVTPNNLVFFPAAAGIPDVDEVNGGGVADEVENHKSMGERWGETNYATVLRQSVPMPPQKPQYEDSFNKVISIRTAPEGSSSPSEATPQNDPPAQVPDSRPLEELPEATKRLCESSVCTEAEKTIEAIISKSIPEHAVGKITPNKTHFINRCFVCNSPVYTLEAICVIGRIYHKQCFRCQKCQRVLSVGNYSVGEGNPYCQPHYKEIFRVIGRYQGASMNNYNEVRLHESAVQSGTSSETDLYRPPPQLTRTLVAKFQQMCSDSVYPIADGRLSSIGSERQYNGNARSSTTCPALIRSSQIFSPVSPTLPVPTPFQQASQLMGVTQRNGSMELVVNTPTPANSDRPPLVRSATDENDLPNPGITRNMVAKFSALYAT</sequence>
<dbReference type="InterPro" id="IPR001781">
    <property type="entry name" value="Znf_LIM"/>
</dbReference>
<evidence type="ECO:0000256" key="5">
    <source>
        <dbReference type="SAM" id="MobiDB-lite"/>
    </source>
</evidence>
<dbReference type="CDD" id="cd09358">
    <property type="entry name" value="LIM_Mical_like"/>
    <property type="match status" value="1"/>
</dbReference>
<dbReference type="SUPFAM" id="SSF57716">
    <property type="entry name" value="Glucocorticoid receptor-like (DNA-binding domain)"/>
    <property type="match status" value="2"/>
</dbReference>
<dbReference type="PANTHER" id="PTHR24206">
    <property type="entry name" value="OS06G0237300 PROTEIN"/>
    <property type="match status" value="1"/>
</dbReference>
<proteinExistence type="predicted"/>
<keyword evidence="2 4" id="KW-0862">Zinc</keyword>
<dbReference type="Proteomes" id="UP000230066">
    <property type="component" value="Unassembled WGS sequence"/>
</dbReference>